<evidence type="ECO:0000256" key="2">
    <source>
        <dbReference type="ARBA" id="ARBA00023163"/>
    </source>
</evidence>
<dbReference type="GeneID" id="60587031"/>
<feature type="domain" description="PAS" evidence="4">
    <location>
        <begin position="27"/>
        <end position="100"/>
    </location>
</feature>
<dbReference type="Pfam" id="PF04967">
    <property type="entry name" value="HTH_10"/>
    <property type="match status" value="1"/>
</dbReference>
<proteinExistence type="predicted"/>
<dbReference type="CDD" id="cd00130">
    <property type="entry name" value="PAS"/>
    <property type="match status" value="1"/>
</dbReference>
<dbReference type="InterPro" id="IPR029016">
    <property type="entry name" value="GAF-like_dom_sf"/>
</dbReference>
<dbReference type="InterPro" id="IPR013656">
    <property type="entry name" value="PAS_4"/>
</dbReference>
<dbReference type="RefSeq" id="WP_198062038.1">
    <property type="nucleotide sequence ID" value="NZ_CP065856.1"/>
</dbReference>
<feature type="region of interest" description="Disordered" evidence="3">
    <location>
        <begin position="1"/>
        <end position="28"/>
    </location>
</feature>
<dbReference type="SMART" id="SM00091">
    <property type="entry name" value="PAS"/>
    <property type="match status" value="2"/>
</dbReference>
<dbReference type="InterPro" id="IPR035965">
    <property type="entry name" value="PAS-like_dom_sf"/>
</dbReference>
<evidence type="ECO:0000256" key="3">
    <source>
        <dbReference type="SAM" id="MobiDB-lite"/>
    </source>
</evidence>
<dbReference type="OrthoDB" id="342253at2157"/>
<dbReference type="SMART" id="SM00086">
    <property type="entry name" value="PAC"/>
    <property type="match status" value="2"/>
</dbReference>
<sequence>MSGFEGSTDSTDDGEDPAGGGTEHGDKGGQIELALEAGAIGVWEFDVRDDTVSMRSSQHDRLLGYDDPPDTWSVERFFDHVHPDDRERVEESYEAALASGEWSCEFRIQRADGDQRWLAADGVIAHDDGTPRRAVGTVRDVTDRRRLDRDLRTEREHLRVALENSPFTAFRLDTDLRYTWIGGAHDDFDPDAVIGKRDDEVLPPEPAEQIMEPKRRALEADEAVREVVTYELPSGSVTYDLTVEPLREDGEVIGLTCAALDITERTRLERTLVRLHEASRDIVAAATATTVAERVVEAAVGALGIDAAVVYLLDQADNVLRPVAPTDGLHDLRGEVAPEPPGGSPMVWRAFANDETVSLGGSAGRGGVPDSVESGLWIPLAAHGVLALAAGEREAFDEETRRVAEHLAATAEATLDRIAREAAVEARERELAEQNRRLEGLGRINDIIREIDRELVRATSVEEIEAAVCERLTREGRFAFAWLGERDGEVVTPRARAGDRAGYLDDISLELSADGGDPAVESVASGDVTHVADVVETTRADRWRRTALARGYRSIIATPVRYDGVDYGVLAVYDHEADAFGPLTKEVLVELSDTVARALNAAEIRLALGSDAVVEVELDIRAVDTALGRFATEADTRLDVHGAVPAGEGEVRVFFSSDDDLEAALGDAVATTSMQSFERLGPGSGFGDRTRYEATVSGVTIPTALARSGARARRVRIDDGVATVAAELSRSTDVREFVGRVKAAFPETELVARHDGERLDRPASDPTETLEGLTDRQREVLRTAYLSGYFERPRDRTGEEVAESLGISQSTFNDHLRRAEQTLYARIFDGDSSVG</sequence>
<name>A0A7T3FYV2_9EURY</name>
<reference evidence="6 7" key="1">
    <citation type="submission" date="2020-12" db="EMBL/GenBank/DDBJ databases">
        <title>Halosimplex halophilum sp. nov. and Halosimplex salinum sp. nov., two new members of the genus Halosimplex.</title>
        <authorList>
            <person name="Cui H.L."/>
        </authorList>
    </citation>
    <scope>NUCLEOTIDE SEQUENCE [LARGE SCALE GENOMIC DNA]</scope>
    <source>
        <strain evidence="6 7">YGH94</strain>
    </source>
</reference>
<dbReference type="NCBIfam" id="TIGR00229">
    <property type="entry name" value="sensory_box"/>
    <property type="match status" value="2"/>
</dbReference>
<evidence type="ECO:0000256" key="1">
    <source>
        <dbReference type="ARBA" id="ARBA00023015"/>
    </source>
</evidence>
<dbReference type="InterPro" id="IPR007050">
    <property type="entry name" value="HTH_bacterioopsin"/>
</dbReference>
<dbReference type="SMART" id="SM00065">
    <property type="entry name" value="GAF"/>
    <property type="match status" value="2"/>
</dbReference>
<dbReference type="Pfam" id="PF13185">
    <property type="entry name" value="GAF_2"/>
    <property type="match status" value="2"/>
</dbReference>
<dbReference type="PANTHER" id="PTHR34236:SF1">
    <property type="entry name" value="DIMETHYL SULFOXIDE REDUCTASE TRANSCRIPTIONAL ACTIVATOR"/>
    <property type="match status" value="1"/>
</dbReference>
<dbReference type="AlphaFoldDB" id="A0A7T3FYV2"/>
<dbReference type="Gene3D" id="2.10.70.100">
    <property type="match status" value="1"/>
</dbReference>
<dbReference type="Pfam" id="PF15915">
    <property type="entry name" value="BAT"/>
    <property type="match status" value="1"/>
</dbReference>
<dbReference type="SUPFAM" id="SSF55781">
    <property type="entry name" value="GAF domain-like"/>
    <property type="match status" value="2"/>
</dbReference>
<keyword evidence="7" id="KW-1185">Reference proteome</keyword>
<dbReference type="InterPro" id="IPR013324">
    <property type="entry name" value="RNA_pol_sigma_r3/r4-like"/>
</dbReference>
<evidence type="ECO:0000313" key="7">
    <source>
        <dbReference type="Proteomes" id="UP000595001"/>
    </source>
</evidence>
<protein>
    <submittedName>
        <fullName evidence="6">GAF domain-containing protein</fullName>
    </submittedName>
</protein>
<keyword evidence="1" id="KW-0805">Transcription regulation</keyword>
<dbReference type="EMBL" id="CP065856">
    <property type="protein sequence ID" value="QPV63245.1"/>
    <property type="molecule type" value="Genomic_DNA"/>
</dbReference>
<accession>A0A7T3FYV2</accession>
<evidence type="ECO:0000259" key="4">
    <source>
        <dbReference type="PROSITE" id="PS50112"/>
    </source>
</evidence>
<dbReference type="PROSITE" id="PS50113">
    <property type="entry name" value="PAC"/>
    <property type="match status" value="1"/>
</dbReference>
<gene>
    <name evidence="6" type="ORF">I7X12_01020</name>
</gene>
<dbReference type="Pfam" id="PF08448">
    <property type="entry name" value="PAS_4"/>
    <property type="match status" value="1"/>
</dbReference>
<dbReference type="InterPro" id="IPR013655">
    <property type="entry name" value="PAS_fold_3"/>
</dbReference>
<dbReference type="Gene3D" id="1.10.10.10">
    <property type="entry name" value="Winged helix-like DNA-binding domain superfamily/Winged helix DNA-binding domain"/>
    <property type="match status" value="1"/>
</dbReference>
<organism evidence="6 7">
    <name type="scientific">Halosimplex litoreum</name>
    <dbReference type="NCBI Taxonomy" id="1198301"/>
    <lineage>
        <taxon>Archaea</taxon>
        <taxon>Methanobacteriati</taxon>
        <taxon>Methanobacteriota</taxon>
        <taxon>Stenosarchaea group</taxon>
        <taxon>Halobacteria</taxon>
        <taxon>Halobacteriales</taxon>
        <taxon>Haloarculaceae</taxon>
        <taxon>Halosimplex</taxon>
    </lineage>
</organism>
<dbReference type="InterPro" id="IPR001610">
    <property type="entry name" value="PAC"/>
</dbReference>
<dbReference type="PROSITE" id="PS50112">
    <property type="entry name" value="PAS"/>
    <property type="match status" value="1"/>
</dbReference>
<dbReference type="InterPro" id="IPR031803">
    <property type="entry name" value="BAT_GAF/HTH-assoc"/>
</dbReference>
<dbReference type="InterPro" id="IPR000014">
    <property type="entry name" value="PAS"/>
</dbReference>
<dbReference type="InterPro" id="IPR000700">
    <property type="entry name" value="PAS-assoc_C"/>
</dbReference>
<dbReference type="PANTHER" id="PTHR34236">
    <property type="entry name" value="DIMETHYL SULFOXIDE REDUCTASE TRANSCRIPTIONAL ACTIVATOR"/>
    <property type="match status" value="1"/>
</dbReference>
<dbReference type="SUPFAM" id="SSF55785">
    <property type="entry name" value="PYP-like sensor domain (PAS domain)"/>
    <property type="match status" value="2"/>
</dbReference>
<dbReference type="KEGG" id="hlt:I7X12_01020"/>
<feature type="domain" description="PAC" evidence="5">
    <location>
        <begin position="102"/>
        <end position="153"/>
    </location>
</feature>
<dbReference type="Gene3D" id="3.30.450.20">
    <property type="entry name" value="PAS domain"/>
    <property type="match status" value="2"/>
</dbReference>
<keyword evidence="2" id="KW-0804">Transcription</keyword>
<evidence type="ECO:0000313" key="6">
    <source>
        <dbReference type="EMBL" id="QPV63245.1"/>
    </source>
</evidence>
<dbReference type="Pfam" id="PF08447">
    <property type="entry name" value="PAS_3"/>
    <property type="match status" value="1"/>
</dbReference>
<dbReference type="SUPFAM" id="SSF88659">
    <property type="entry name" value="Sigma3 and sigma4 domains of RNA polymerase sigma factors"/>
    <property type="match status" value="1"/>
</dbReference>
<dbReference type="InterPro" id="IPR003018">
    <property type="entry name" value="GAF"/>
</dbReference>
<dbReference type="Gene3D" id="3.30.450.40">
    <property type="match status" value="2"/>
</dbReference>
<evidence type="ECO:0000259" key="5">
    <source>
        <dbReference type="PROSITE" id="PS50113"/>
    </source>
</evidence>
<dbReference type="Proteomes" id="UP000595001">
    <property type="component" value="Chromosome"/>
</dbReference>
<dbReference type="InterPro" id="IPR036388">
    <property type="entry name" value="WH-like_DNA-bd_sf"/>
</dbReference>